<protein>
    <submittedName>
        <fullName evidence="2">Uncharacterized protein</fullName>
    </submittedName>
</protein>
<evidence type="ECO:0000313" key="2">
    <source>
        <dbReference type="EMBL" id="KAJ8068129.1"/>
    </source>
</evidence>
<name>A0A9X0ASJ5_9HELO</name>
<accession>A0A9X0ASJ5</accession>
<dbReference type="EMBL" id="JAPEIS010000003">
    <property type="protein sequence ID" value="KAJ8068129.1"/>
    <property type="molecule type" value="Genomic_DNA"/>
</dbReference>
<keyword evidence="3" id="KW-1185">Reference proteome</keyword>
<reference evidence="2" key="1">
    <citation type="submission" date="2022-11" db="EMBL/GenBank/DDBJ databases">
        <title>Genome Resource of Sclerotinia nivalis Strain SnTB1, a Plant Pathogen Isolated from American Ginseng.</title>
        <authorList>
            <person name="Fan S."/>
        </authorList>
    </citation>
    <scope>NUCLEOTIDE SEQUENCE</scope>
    <source>
        <strain evidence="2">SnTB1</strain>
    </source>
</reference>
<evidence type="ECO:0000256" key="1">
    <source>
        <dbReference type="SAM" id="MobiDB-lite"/>
    </source>
</evidence>
<gene>
    <name evidence="2" type="ORF">OCU04_003700</name>
</gene>
<dbReference type="Proteomes" id="UP001152300">
    <property type="component" value="Unassembled WGS sequence"/>
</dbReference>
<evidence type="ECO:0000313" key="3">
    <source>
        <dbReference type="Proteomes" id="UP001152300"/>
    </source>
</evidence>
<sequence length="101" mass="11775">MLTYTKNYSNYLRSIGIYYDTTDGEHRPESFKLSPRPQSRIWLSPRPLQKFSELKEELIKPQRQKHGNETHGTCNEWSRPIIDPPLTSPTGANHVSGHWII</sequence>
<proteinExistence type="predicted"/>
<organism evidence="2 3">
    <name type="scientific">Sclerotinia nivalis</name>
    <dbReference type="NCBI Taxonomy" id="352851"/>
    <lineage>
        <taxon>Eukaryota</taxon>
        <taxon>Fungi</taxon>
        <taxon>Dikarya</taxon>
        <taxon>Ascomycota</taxon>
        <taxon>Pezizomycotina</taxon>
        <taxon>Leotiomycetes</taxon>
        <taxon>Helotiales</taxon>
        <taxon>Sclerotiniaceae</taxon>
        <taxon>Sclerotinia</taxon>
    </lineage>
</organism>
<comment type="caution">
    <text evidence="2">The sequence shown here is derived from an EMBL/GenBank/DDBJ whole genome shotgun (WGS) entry which is preliminary data.</text>
</comment>
<dbReference type="AlphaFoldDB" id="A0A9X0ASJ5"/>
<feature type="region of interest" description="Disordered" evidence="1">
    <location>
        <begin position="60"/>
        <end position="89"/>
    </location>
</feature>